<evidence type="ECO:0000313" key="3">
    <source>
        <dbReference type="Proteomes" id="UP001176961"/>
    </source>
</evidence>
<dbReference type="Pfam" id="PF23343">
    <property type="entry name" value="REP_ORF2-G2P"/>
    <property type="match status" value="1"/>
</dbReference>
<dbReference type="InterPro" id="IPR056906">
    <property type="entry name" value="ORF2/G2P_dom"/>
</dbReference>
<comment type="caution">
    <text evidence="2">The sequence shown here is derived from an EMBL/GenBank/DDBJ whole genome shotgun (WGS) entry which is preliminary data.</text>
</comment>
<dbReference type="AlphaFoldDB" id="A0AA36HIX6"/>
<evidence type="ECO:0000313" key="2">
    <source>
        <dbReference type="EMBL" id="CAJ0610688.1"/>
    </source>
</evidence>
<dbReference type="Proteomes" id="UP001176961">
    <property type="component" value="Unassembled WGS sequence"/>
</dbReference>
<proteinExistence type="predicted"/>
<feature type="domain" description="Replication-associated protein ORF2/G2P" evidence="1">
    <location>
        <begin position="63"/>
        <end position="194"/>
    </location>
</feature>
<sequence length="426" mass="50414">MACEHPNTFVNRTRSFLLGLDKPMFTSPCGKCEGCRKDMQNQWWLRVRQEVIDCYDKGGRVFFPTFTYSERCMPKHYYRNGDGRVDFFPCFNHQDKNRYLNSFRKQFEREGITKGFKYFWVSEYGEINTKRGHYHALLFFDATYNKYSDEEIIQRIKDHWAFGIVGANKELGMKVNPYLITQNSSYVSKYTTKSLEFFDQPKVKAFIECKGMIGLKAVKDKLPKKFCSKGIGKGLVDFIKDSDDPKKFFLEGIQILMDEGSKNINIPRYIYDKLMFRYDKETGFKEMTEFGQNISQQIFEPQIRESASNLRMQSLAINIRSKVSDKDIEQFIPIGYDKDINTLAKLINHYMNGRTFEQLAIYKKVFKGMTILDDSDYIFLEDVFYDEKKFMRYANRINNEKCRISISDRLSQDWTDEPMLKKDSYL</sequence>
<name>A0AA36HIX6_CYLNA</name>
<reference evidence="2" key="1">
    <citation type="submission" date="2023-07" db="EMBL/GenBank/DDBJ databases">
        <authorList>
            <consortium name="CYATHOMIX"/>
        </authorList>
    </citation>
    <scope>NUCLEOTIDE SEQUENCE</scope>
    <source>
        <strain evidence="2">N/A</strain>
    </source>
</reference>
<organism evidence="2 3">
    <name type="scientific">Cylicocyclus nassatus</name>
    <name type="common">Nematode worm</name>
    <dbReference type="NCBI Taxonomy" id="53992"/>
    <lineage>
        <taxon>Eukaryota</taxon>
        <taxon>Metazoa</taxon>
        <taxon>Ecdysozoa</taxon>
        <taxon>Nematoda</taxon>
        <taxon>Chromadorea</taxon>
        <taxon>Rhabditida</taxon>
        <taxon>Rhabditina</taxon>
        <taxon>Rhabditomorpha</taxon>
        <taxon>Strongyloidea</taxon>
        <taxon>Strongylidae</taxon>
        <taxon>Cylicocyclus</taxon>
    </lineage>
</organism>
<accession>A0AA36HIX6</accession>
<keyword evidence="3" id="KW-1185">Reference proteome</keyword>
<dbReference type="EMBL" id="CATQJL010000356">
    <property type="protein sequence ID" value="CAJ0610688.1"/>
    <property type="molecule type" value="Genomic_DNA"/>
</dbReference>
<evidence type="ECO:0000259" key="1">
    <source>
        <dbReference type="Pfam" id="PF23343"/>
    </source>
</evidence>
<protein>
    <recommendedName>
        <fullName evidence="1">Replication-associated protein ORF2/G2P domain-containing protein</fullName>
    </recommendedName>
</protein>
<gene>
    <name evidence="2" type="ORF">CYNAS_LOCUS22671</name>
</gene>